<dbReference type="SUPFAM" id="SSF53474">
    <property type="entry name" value="alpha/beta-Hydrolases"/>
    <property type="match status" value="1"/>
</dbReference>
<sequence length="314" mass="36255">MAGKNGRKNTIILIHGRGLKPPRQDLEAAWRDALHFIIKRDHPSRLPLLEKARIDFVYYGHYSNTFLNGSKPVSINPRDRNEVLERLTRYRANEFTEANFKGLPGYPPRGERFSHGLGSFAQKLHLGTRLVELAARDIREYWNDNVRFGKKVRYKLLDPIREAMDRGDRIMVMAHSLGTIIAYDAFWILSRCEKYKNTRYGHSKIDFWLTMGSPLAEDTAMQHLQGAKAEGLGRYPSNVRNWLNLCAYEDYICGRRCMAEKFQPMVESGLSESIEQKRIYNLAVREGKCSPHNPMGYLIHPETSHALSRWLSGD</sequence>
<accession>A0A1M6TVA2</accession>
<dbReference type="InterPro" id="IPR029058">
    <property type="entry name" value="AB_hydrolase_fold"/>
</dbReference>
<dbReference type="Proteomes" id="UP000183994">
    <property type="component" value="Unassembled WGS sequence"/>
</dbReference>
<organism evidence="1 2">
    <name type="scientific">Desulfatibacillum alkenivorans DSM 16219</name>
    <dbReference type="NCBI Taxonomy" id="1121393"/>
    <lineage>
        <taxon>Bacteria</taxon>
        <taxon>Pseudomonadati</taxon>
        <taxon>Thermodesulfobacteriota</taxon>
        <taxon>Desulfobacteria</taxon>
        <taxon>Desulfobacterales</taxon>
        <taxon>Desulfatibacillaceae</taxon>
        <taxon>Desulfatibacillum</taxon>
    </lineage>
</organism>
<reference evidence="2" key="1">
    <citation type="submission" date="2016-11" db="EMBL/GenBank/DDBJ databases">
        <authorList>
            <person name="Varghese N."/>
            <person name="Submissions S."/>
        </authorList>
    </citation>
    <scope>NUCLEOTIDE SEQUENCE [LARGE SCALE GENOMIC DNA]</scope>
    <source>
        <strain evidence="2">DSM 16219</strain>
    </source>
</reference>
<evidence type="ECO:0000313" key="2">
    <source>
        <dbReference type="Proteomes" id="UP000183994"/>
    </source>
</evidence>
<gene>
    <name evidence="1" type="ORF">SAMN02745216_03764</name>
</gene>
<dbReference type="RefSeq" id="WP_073477800.1">
    <property type="nucleotide sequence ID" value="NZ_FQZU01000028.1"/>
</dbReference>
<keyword evidence="2" id="KW-1185">Reference proteome</keyword>
<evidence type="ECO:0000313" key="1">
    <source>
        <dbReference type="EMBL" id="SHK60877.1"/>
    </source>
</evidence>
<evidence type="ECO:0008006" key="3">
    <source>
        <dbReference type="Google" id="ProtNLM"/>
    </source>
</evidence>
<dbReference type="STRING" id="1121393.SAMN02745216_03764"/>
<protein>
    <recommendedName>
        <fullName evidence="3">PGAP1-like protein</fullName>
    </recommendedName>
</protein>
<proteinExistence type="predicted"/>
<name>A0A1M6TVA2_9BACT</name>
<dbReference type="EMBL" id="FQZU01000028">
    <property type="protein sequence ID" value="SHK60877.1"/>
    <property type="molecule type" value="Genomic_DNA"/>
</dbReference>
<dbReference type="AlphaFoldDB" id="A0A1M6TVA2"/>